<dbReference type="InterPro" id="IPR035979">
    <property type="entry name" value="RBD_domain_sf"/>
</dbReference>
<gene>
    <name evidence="5" type="ORF">Poli38472_002846</name>
</gene>
<keyword evidence="6" id="KW-1185">Reference proteome</keyword>
<dbReference type="EMBL" id="SPLM01000144">
    <property type="protein sequence ID" value="TMW56921.1"/>
    <property type="molecule type" value="Genomic_DNA"/>
</dbReference>
<dbReference type="OrthoDB" id="277802at2759"/>
<dbReference type="AlphaFoldDB" id="A0A8K1C5Q2"/>
<dbReference type="GO" id="GO:0000398">
    <property type="term" value="P:mRNA splicing, via spliceosome"/>
    <property type="evidence" value="ECO:0007669"/>
    <property type="project" value="TreeGrafter"/>
</dbReference>
<dbReference type="Gene3D" id="3.30.70.330">
    <property type="match status" value="2"/>
</dbReference>
<evidence type="ECO:0000313" key="5">
    <source>
        <dbReference type="EMBL" id="TMW56921.1"/>
    </source>
</evidence>
<feature type="compositionally biased region" description="Acidic residues" evidence="3">
    <location>
        <begin position="251"/>
        <end position="263"/>
    </location>
</feature>
<accession>A0A8K1C5Q2</accession>
<keyword evidence="2" id="KW-0175">Coiled coil</keyword>
<feature type="domain" description="RRM" evidence="4">
    <location>
        <begin position="352"/>
        <end position="425"/>
    </location>
</feature>
<dbReference type="InterPro" id="IPR045164">
    <property type="entry name" value="RBM41/RNPC3"/>
</dbReference>
<dbReference type="InterPro" id="IPR012677">
    <property type="entry name" value="Nucleotide-bd_a/b_plait_sf"/>
</dbReference>
<dbReference type="GO" id="GO:0005689">
    <property type="term" value="C:U12-type spliceosomal complex"/>
    <property type="evidence" value="ECO:0007669"/>
    <property type="project" value="TreeGrafter"/>
</dbReference>
<feature type="domain" description="RRM" evidence="4">
    <location>
        <begin position="27"/>
        <end position="105"/>
    </location>
</feature>
<feature type="coiled-coil region" evidence="2">
    <location>
        <begin position="434"/>
        <end position="461"/>
    </location>
</feature>
<evidence type="ECO:0000256" key="1">
    <source>
        <dbReference type="ARBA" id="ARBA00022884"/>
    </source>
</evidence>
<keyword evidence="1" id="KW-0694">RNA-binding</keyword>
<protein>
    <recommendedName>
        <fullName evidence="4">RRM domain-containing protein</fullName>
    </recommendedName>
</protein>
<dbReference type="SUPFAM" id="SSF54928">
    <property type="entry name" value="RNA-binding domain, RBD"/>
    <property type="match status" value="2"/>
</dbReference>
<sequence length="551" mass="61146">MPPPGVDAVDVATDAAPGTTETPLMHALRVRNLPSVLSVDAVTSLLRHYGATRVRVLRRQHFETILGAKKPSQTAIAEFPSIERREEARRRLERFEVAGHKLVIEADDAETEATATTARAKIELLHTARSTTPPVIVAPPLPPPNPSNVGFAPAPLAPHLGLHYAPSPRLHYKYPKATVPIVRNIANALIALPRFYTQVLHLMNKMNLPPPFDVDAIPGVFSEARMAPVQTTPISKKRRLSSSNGRIAQNEEVEEDDESEDEKPTEGVLMKPAPPASNQTQMLVSHELKLTGKKRPLPSTTAVHGFELDRNPPRRRPGVISVAELDRQRLDPIETLQDPLFANYHRGEPSSTVCVRNLSTDVDENTLIYVFGHVLPSNYELSEMRVDLRQEEHIALLSFPSEAIANDAVDTLHCVVVSSKPMLVSFHQYPRTDYELSAQSLEATRATAKELEKEKAMKNYQRGSPSAALYIKNLAPKVDEAQIRAVCALFLPSGITCEELQIRYFAEGRMRHQAFVECPSVDVASTMVDKLHGIVIHEKPWVVCFRKTTSN</sequence>
<feature type="region of interest" description="Disordered" evidence="3">
    <location>
        <begin position="295"/>
        <end position="317"/>
    </location>
</feature>
<name>A0A8K1C5Q2_PYTOL</name>
<dbReference type="Proteomes" id="UP000794436">
    <property type="component" value="Unassembled WGS sequence"/>
</dbReference>
<proteinExistence type="predicted"/>
<feature type="region of interest" description="Disordered" evidence="3">
    <location>
        <begin position="230"/>
        <end position="278"/>
    </location>
</feature>
<evidence type="ECO:0000259" key="4">
    <source>
        <dbReference type="SMART" id="SM00360"/>
    </source>
</evidence>
<dbReference type="InterPro" id="IPR000504">
    <property type="entry name" value="RRM_dom"/>
</dbReference>
<dbReference type="SMART" id="SM00360">
    <property type="entry name" value="RRM"/>
    <property type="match status" value="3"/>
</dbReference>
<evidence type="ECO:0000256" key="2">
    <source>
        <dbReference type="SAM" id="Coils"/>
    </source>
</evidence>
<evidence type="ECO:0000313" key="6">
    <source>
        <dbReference type="Proteomes" id="UP000794436"/>
    </source>
</evidence>
<comment type="caution">
    <text evidence="5">The sequence shown here is derived from an EMBL/GenBank/DDBJ whole genome shotgun (WGS) entry which is preliminary data.</text>
</comment>
<dbReference type="GO" id="GO:0097157">
    <property type="term" value="F:pre-mRNA intronic binding"/>
    <property type="evidence" value="ECO:0007669"/>
    <property type="project" value="TreeGrafter"/>
</dbReference>
<evidence type="ECO:0000256" key="3">
    <source>
        <dbReference type="SAM" id="MobiDB-lite"/>
    </source>
</evidence>
<organism evidence="5 6">
    <name type="scientific">Pythium oligandrum</name>
    <name type="common">Mycoparasitic fungus</name>
    <dbReference type="NCBI Taxonomy" id="41045"/>
    <lineage>
        <taxon>Eukaryota</taxon>
        <taxon>Sar</taxon>
        <taxon>Stramenopiles</taxon>
        <taxon>Oomycota</taxon>
        <taxon>Peronosporomycetes</taxon>
        <taxon>Pythiales</taxon>
        <taxon>Pythiaceae</taxon>
        <taxon>Pythium</taxon>
    </lineage>
</organism>
<feature type="domain" description="RRM" evidence="4">
    <location>
        <begin position="468"/>
        <end position="544"/>
    </location>
</feature>
<dbReference type="PANTHER" id="PTHR16105">
    <property type="entry name" value="RNA-BINDING REGION-CONTAINING PROTEIN 3"/>
    <property type="match status" value="1"/>
</dbReference>
<dbReference type="PANTHER" id="PTHR16105:SF0">
    <property type="entry name" value="RNA-BINDING REGION-CONTAINING PROTEIN 3"/>
    <property type="match status" value="1"/>
</dbReference>
<dbReference type="GO" id="GO:0030626">
    <property type="term" value="F:U12 snRNA binding"/>
    <property type="evidence" value="ECO:0007669"/>
    <property type="project" value="TreeGrafter"/>
</dbReference>
<reference evidence="5" key="1">
    <citation type="submission" date="2019-03" db="EMBL/GenBank/DDBJ databases">
        <title>Long read genome sequence of the mycoparasitic Pythium oligandrum ATCC 38472 isolated from sugarbeet rhizosphere.</title>
        <authorList>
            <person name="Gaulin E."/>
        </authorList>
    </citation>
    <scope>NUCLEOTIDE SEQUENCE</scope>
    <source>
        <strain evidence="5">ATCC 38472_TT</strain>
    </source>
</reference>